<dbReference type="HOGENOM" id="CLU_1114753_0_0_9"/>
<evidence type="ECO:0000256" key="1">
    <source>
        <dbReference type="SAM" id="Phobius"/>
    </source>
</evidence>
<organism evidence="2 3">
    <name type="scientific">Lysinibacillus sphaericus OT4b.31</name>
    <dbReference type="NCBI Taxonomy" id="1285586"/>
    <lineage>
        <taxon>Bacteria</taxon>
        <taxon>Bacillati</taxon>
        <taxon>Bacillota</taxon>
        <taxon>Bacilli</taxon>
        <taxon>Bacillales</taxon>
        <taxon>Bacillaceae</taxon>
        <taxon>Lysinibacillus</taxon>
    </lineage>
</organism>
<comment type="caution">
    <text evidence="2">The sequence shown here is derived from an EMBL/GenBank/DDBJ whole genome shotgun (WGS) entry which is preliminary data.</text>
</comment>
<protein>
    <submittedName>
        <fullName evidence="2">Uncharacterized protein</fullName>
    </submittedName>
</protein>
<dbReference type="AlphaFoldDB" id="R7ZID7"/>
<dbReference type="Proteomes" id="UP000013911">
    <property type="component" value="Unassembled WGS sequence"/>
</dbReference>
<proteinExistence type="predicted"/>
<keyword evidence="1" id="KW-0472">Membrane</keyword>
<dbReference type="PATRIC" id="fig|1285586.5.peg.871"/>
<sequence length="249" mass="29001">MKKIFPILIQAGSNILALWFVFVKQEGFFIDVLKKFDINTQAAQRGILAAVAVLFASLAIHFLEWLIFEIVFKPVEIKVNFKNVNNNQIKKLAINYSTSTMLETKAVYFFHINISGGNKLTNILLNVLKSDIIIKYRPKYYQTEISNGWINEKPTDQNFVYKDIKDNTRIYWTHVVQKSGEIEEDSIDLRPELIICPTNFNSPKSQVEYVIGSHYYSLKILRLVFKIINRYLVKIDSNKLKINLKEEKN</sequence>
<evidence type="ECO:0000313" key="2">
    <source>
        <dbReference type="EMBL" id="EON73855.1"/>
    </source>
</evidence>
<evidence type="ECO:0000313" key="3">
    <source>
        <dbReference type="Proteomes" id="UP000013911"/>
    </source>
</evidence>
<dbReference type="EMBL" id="AQPX01000008">
    <property type="protein sequence ID" value="EON73855.1"/>
    <property type="molecule type" value="Genomic_DNA"/>
</dbReference>
<reference evidence="2 3" key="1">
    <citation type="submission" date="2013-04" db="EMBL/GenBank/DDBJ databases">
        <title>Draft genome of the heavy metal tolerant bacterium Lysinibacillus sphaericus strain OT4b.31.</title>
        <authorList>
            <person name="Pena-Montenegro T.D."/>
            <person name="Dussan J."/>
        </authorList>
    </citation>
    <scope>NUCLEOTIDE SEQUENCE [LARGE SCALE GENOMIC DNA]</scope>
    <source>
        <strain evidence="2 3">OT4b.31</strain>
    </source>
</reference>
<name>R7ZID7_LYSSH</name>
<gene>
    <name evidence="2" type="ORF">H131_04299</name>
</gene>
<keyword evidence="1" id="KW-0812">Transmembrane</keyword>
<accession>R7ZID7</accession>
<feature type="transmembrane region" description="Helical" evidence="1">
    <location>
        <begin position="43"/>
        <end position="68"/>
    </location>
</feature>
<feature type="transmembrane region" description="Helical" evidence="1">
    <location>
        <begin position="7"/>
        <end position="23"/>
    </location>
</feature>
<keyword evidence="1" id="KW-1133">Transmembrane helix</keyword>